<evidence type="ECO:0000259" key="6">
    <source>
        <dbReference type="PROSITE" id="PS51012"/>
    </source>
</evidence>
<dbReference type="InterPro" id="IPR052902">
    <property type="entry name" value="ABC-2_transporter"/>
</dbReference>
<dbReference type="InterPro" id="IPR013525">
    <property type="entry name" value="ABC2_TM"/>
</dbReference>
<keyword evidence="4 5" id="KW-0472">Membrane</keyword>
<evidence type="ECO:0000256" key="5">
    <source>
        <dbReference type="SAM" id="Phobius"/>
    </source>
</evidence>
<feature type="domain" description="ABC transmembrane type-2" evidence="6">
    <location>
        <begin position="28"/>
        <end position="263"/>
    </location>
</feature>
<dbReference type="STRING" id="767452.AVL62_14125"/>
<dbReference type="InterPro" id="IPR047817">
    <property type="entry name" value="ABC2_TM_bact-type"/>
</dbReference>
<keyword evidence="3 5" id="KW-1133">Transmembrane helix</keyword>
<dbReference type="EMBL" id="LQBL01000030">
    <property type="protein sequence ID" value="KUG52464.1"/>
    <property type="molecule type" value="Genomic_DNA"/>
</dbReference>
<protein>
    <recommendedName>
        <fullName evidence="6">ABC transmembrane type-2 domain-containing protein</fullName>
    </recommendedName>
</protein>
<dbReference type="Pfam" id="PF12698">
    <property type="entry name" value="ABC2_membrane_3"/>
    <property type="match status" value="1"/>
</dbReference>
<dbReference type="PANTHER" id="PTHR43027:SF1">
    <property type="entry name" value="DOXORUBICIN RESISTANCE ABC TRANSPORTER PERMEASE PROTEIN DRRC-RELATED"/>
    <property type="match status" value="1"/>
</dbReference>
<evidence type="ECO:0000313" key="8">
    <source>
        <dbReference type="Proteomes" id="UP000054837"/>
    </source>
</evidence>
<evidence type="ECO:0000256" key="2">
    <source>
        <dbReference type="ARBA" id="ARBA00022692"/>
    </source>
</evidence>
<dbReference type="Proteomes" id="UP000054837">
    <property type="component" value="Unassembled WGS sequence"/>
</dbReference>
<keyword evidence="2 5" id="KW-0812">Transmembrane</keyword>
<evidence type="ECO:0000313" key="7">
    <source>
        <dbReference type="EMBL" id="KUG52464.1"/>
    </source>
</evidence>
<feature type="transmembrane region" description="Helical" evidence="5">
    <location>
        <begin position="25"/>
        <end position="47"/>
    </location>
</feature>
<evidence type="ECO:0000256" key="1">
    <source>
        <dbReference type="ARBA" id="ARBA00004141"/>
    </source>
</evidence>
<keyword evidence="8" id="KW-1185">Reference proteome</keyword>
<dbReference type="PANTHER" id="PTHR43027">
    <property type="entry name" value="DOXORUBICIN RESISTANCE ABC TRANSPORTER PERMEASE PROTEIN DRRC-RELATED"/>
    <property type="match status" value="1"/>
</dbReference>
<dbReference type="PROSITE" id="PS51012">
    <property type="entry name" value="ABC_TM2"/>
    <property type="match status" value="1"/>
</dbReference>
<dbReference type="AlphaFoldDB" id="A0A0W8I3J3"/>
<gene>
    <name evidence="7" type="ORF">AVL62_14125</name>
</gene>
<name>A0A0W8I3J3_9MICO</name>
<proteinExistence type="predicted"/>
<accession>A0A0W8I3J3</accession>
<evidence type="ECO:0000256" key="3">
    <source>
        <dbReference type="ARBA" id="ARBA00022989"/>
    </source>
</evidence>
<dbReference type="GO" id="GO:0016020">
    <property type="term" value="C:membrane"/>
    <property type="evidence" value="ECO:0007669"/>
    <property type="project" value="UniProtKB-SubCell"/>
</dbReference>
<evidence type="ECO:0000256" key="4">
    <source>
        <dbReference type="ARBA" id="ARBA00023136"/>
    </source>
</evidence>
<feature type="transmembrane region" description="Helical" evidence="5">
    <location>
        <begin position="172"/>
        <end position="193"/>
    </location>
</feature>
<feature type="transmembrane region" description="Helical" evidence="5">
    <location>
        <begin position="107"/>
        <end position="132"/>
    </location>
</feature>
<feature type="transmembrane region" description="Helical" evidence="5">
    <location>
        <begin position="144"/>
        <end position="165"/>
    </location>
</feature>
<dbReference type="RefSeq" id="WP_058892000.1">
    <property type="nucleotide sequence ID" value="NZ_LQBL01000030.1"/>
</dbReference>
<reference evidence="7 8" key="1">
    <citation type="submission" date="2015-12" db="EMBL/GenBank/DDBJ databases">
        <title>Serinicoccus chungangenesis strain CD08_5 genome sequencing and assembly.</title>
        <authorList>
            <person name="Chander A.M."/>
            <person name="Kaur G."/>
            <person name="Nair G.R."/>
            <person name="Dhawan D.K."/>
            <person name="Kochhar R.K."/>
            <person name="Mayilraj S."/>
            <person name="Bhadada S.K."/>
        </authorList>
    </citation>
    <scope>NUCLEOTIDE SEQUENCE [LARGE SCALE GENOMIC DNA]</scope>
    <source>
        <strain evidence="7 8">CD08_5</strain>
    </source>
</reference>
<feature type="transmembrane region" description="Helical" evidence="5">
    <location>
        <begin position="238"/>
        <end position="260"/>
    </location>
</feature>
<dbReference type="GO" id="GO:0140359">
    <property type="term" value="F:ABC-type transporter activity"/>
    <property type="evidence" value="ECO:0007669"/>
    <property type="project" value="InterPro"/>
</dbReference>
<sequence length="284" mass="30008">MTTAIPTAVVRSAARQARITLVRKYTSPAGLSVVVVSLVVLVVLWFLRDAEFGVAQVGASGYIFSGFLAFGVISAAVLGVAGELQAEREDGTLLRAKAVPHGMTGHLLAKILVAPFDALIPMLPAIVGAAIFLPDVMPRDLLGWVLLLVVFLLGVVTMLPWGAVLGSVFRTMIGLAWAMMAMYAVAALSGVFYPVGGWPAPLQWAAQCSPLYWIGVAVRSVLLPPEAAAAEIGGEFRLVLALLVLLGWAVVGLLVAPVLLRRMARRQSGSTVQAARERVLAKGY</sequence>
<comment type="subcellular location">
    <subcellularLocation>
        <location evidence="1">Membrane</location>
        <topology evidence="1">Multi-pass membrane protein</topology>
    </subcellularLocation>
</comment>
<feature type="transmembrane region" description="Helical" evidence="5">
    <location>
        <begin position="59"/>
        <end position="86"/>
    </location>
</feature>
<dbReference type="OrthoDB" id="9786643at2"/>
<comment type="caution">
    <text evidence="7">The sequence shown here is derived from an EMBL/GenBank/DDBJ whole genome shotgun (WGS) entry which is preliminary data.</text>
</comment>
<organism evidence="7 8">
    <name type="scientific">Serinicoccus chungangensis</name>
    <dbReference type="NCBI Taxonomy" id="767452"/>
    <lineage>
        <taxon>Bacteria</taxon>
        <taxon>Bacillati</taxon>
        <taxon>Actinomycetota</taxon>
        <taxon>Actinomycetes</taxon>
        <taxon>Micrococcales</taxon>
        <taxon>Ornithinimicrobiaceae</taxon>
        <taxon>Serinicoccus</taxon>
    </lineage>
</organism>